<name>A0A8K0CMX7_IGNLU</name>
<evidence type="ECO:0000313" key="1">
    <source>
        <dbReference type="EMBL" id="KAF2890378.1"/>
    </source>
</evidence>
<dbReference type="EMBL" id="VTPC01053873">
    <property type="protein sequence ID" value="KAF2890378.1"/>
    <property type="molecule type" value="Genomic_DNA"/>
</dbReference>
<gene>
    <name evidence="1" type="ORF">ILUMI_15795</name>
</gene>
<evidence type="ECO:0000313" key="2">
    <source>
        <dbReference type="Proteomes" id="UP000801492"/>
    </source>
</evidence>
<reference evidence="1" key="1">
    <citation type="submission" date="2019-08" db="EMBL/GenBank/DDBJ databases">
        <title>The genome of the North American firefly Photinus pyralis.</title>
        <authorList>
            <consortium name="Photinus pyralis genome working group"/>
            <person name="Fallon T.R."/>
            <person name="Sander Lower S.E."/>
            <person name="Weng J.-K."/>
        </authorList>
    </citation>
    <scope>NUCLEOTIDE SEQUENCE</scope>
    <source>
        <strain evidence="1">TRF0915ILg1</strain>
        <tissue evidence="1">Whole body</tissue>
    </source>
</reference>
<organism evidence="1 2">
    <name type="scientific">Ignelater luminosus</name>
    <name type="common">Cucubano</name>
    <name type="synonym">Pyrophorus luminosus</name>
    <dbReference type="NCBI Taxonomy" id="2038154"/>
    <lineage>
        <taxon>Eukaryota</taxon>
        <taxon>Metazoa</taxon>
        <taxon>Ecdysozoa</taxon>
        <taxon>Arthropoda</taxon>
        <taxon>Hexapoda</taxon>
        <taxon>Insecta</taxon>
        <taxon>Pterygota</taxon>
        <taxon>Neoptera</taxon>
        <taxon>Endopterygota</taxon>
        <taxon>Coleoptera</taxon>
        <taxon>Polyphaga</taxon>
        <taxon>Elateriformia</taxon>
        <taxon>Elateroidea</taxon>
        <taxon>Elateridae</taxon>
        <taxon>Agrypninae</taxon>
        <taxon>Pyrophorini</taxon>
        <taxon>Ignelater</taxon>
    </lineage>
</organism>
<dbReference type="AlphaFoldDB" id="A0A8K0CMX7"/>
<keyword evidence="2" id="KW-1185">Reference proteome</keyword>
<comment type="caution">
    <text evidence="1">The sequence shown here is derived from an EMBL/GenBank/DDBJ whole genome shotgun (WGS) entry which is preliminary data.</text>
</comment>
<sequence length="116" mass="13800">MVRIHPIFLTGKFLETDIVLSSETRYKAFTEPWVPNKDYDFKNDSHCGARTFRHQWLIPCTRVIADESADISGVEQLSIAIRFVDRDITGYYIRKKFLGFVPLERQKQFRTKYFHH</sequence>
<proteinExistence type="predicted"/>
<accession>A0A8K0CMX7</accession>
<dbReference type="Proteomes" id="UP000801492">
    <property type="component" value="Unassembled WGS sequence"/>
</dbReference>
<protein>
    <submittedName>
        <fullName evidence="1">Uncharacterized protein</fullName>
    </submittedName>
</protein>